<dbReference type="OrthoDB" id="9793799at2"/>
<protein>
    <recommendedName>
        <fullName evidence="8">YetF C-terminal domain-containing protein</fullName>
    </recommendedName>
</protein>
<keyword evidence="10" id="KW-1185">Reference proteome</keyword>
<comment type="caution">
    <text evidence="9">The sequence shown here is derived from an EMBL/GenBank/DDBJ whole genome shotgun (WGS) entry which is preliminary data.</text>
</comment>
<feature type="transmembrane region" description="Helical" evidence="7">
    <location>
        <begin position="74"/>
        <end position="91"/>
    </location>
</feature>
<evidence type="ECO:0000256" key="7">
    <source>
        <dbReference type="SAM" id="Phobius"/>
    </source>
</evidence>
<name>A0A0R3M3N3_9BRAD</name>
<organism evidence="9 10">
    <name type="scientific">Bradyrhizobium jicamae</name>
    <dbReference type="NCBI Taxonomy" id="280332"/>
    <lineage>
        <taxon>Bacteria</taxon>
        <taxon>Pseudomonadati</taxon>
        <taxon>Pseudomonadota</taxon>
        <taxon>Alphaproteobacteria</taxon>
        <taxon>Hyphomicrobiales</taxon>
        <taxon>Nitrobacteraceae</taxon>
        <taxon>Bradyrhizobium</taxon>
    </lineage>
</organism>
<dbReference type="GO" id="GO:0005886">
    <property type="term" value="C:plasma membrane"/>
    <property type="evidence" value="ECO:0007669"/>
    <property type="project" value="UniProtKB-SubCell"/>
</dbReference>
<keyword evidence="4 7" id="KW-0812">Transmembrane</keyword>
<evidence type="ECO:0000256" key="6">
    <source>
        <dbReference type="ARBA" id="ARBA00023136"/>
    </source>
</evidence>
<comment type="subcellular location">
    <subcellularLocation>
        <location evidence="1">Cell membrane</location>
        <topology evidence="1">Multi-pass membrane protein</topology>
    </subcellularLocation>
</comment>
<keyword evidence="6 7" id="KW-0472">Membrane</keyword>
<evidence type="ECO:0000313" key="10">
    <source>
        <dbReference type="Proteomes" id="UP000050863"/>
    </source>
</evidence>
<evidence type="ECO:0000256" key="2">
    <source>
        <dbReference type="ARBA" id="ARBA00006448"/>
    </source>
</evidence>
<evidence type="ECO:0000256" key="3">
    <source>
        <dbReference type="ARBA" id="ARBA00022475"/>
    </source>
</evidence>
<dbReference type="AlphaFoldDB" id="A0A0R3M3N3"/>
<evidence type="ECO:0000313" key="9">
    <source>
        <dbReference type="EMBL" id="KRR14868.1"/>
    </source>
</evidence>
<proteinExistence type="inferred from homology"/>
<sequence>MIDWNSVFVPSLGIAEIVLRGTLMYLGLFLILRFMARRQAGHFGPADLLVIVLIADAAQNGLGKEYQSVTEGLVLVMTIVAWEYIIDWLIYRFPLLRPYLTPSSLTLINDGRIVEEAMRREMLSMDELASQLRQHQVEYITDVKLAKLEGDGRLSVIRHENR</sequence>
<gene>
    <name evidence="9" type="ORF">CQ12_28645</name>
</gene>
<feature type="domain" description="YetF C-terminal" evidence="8">
    <location>
        <begin position="94"/>
        <end position="161"/>
    </location>
</feature>
<dbReference type="InterPro" id="IPR007353">
    <property type="entry name" value="DUF421"/>
</dbReference>
<reference evidence="9 10" key="1">
    <citation type="submission" date="2014-03" db="EMBL/GenBank/DDBJ databases">
        <title>Bradyrhizobium valentinum sp. nov., isolated from effective nodules of Lupinus mariae-josephae, a lupine endemic of basic-lime soils in Eastern Spain.</title>
        <authorList>
            <person name="Duran D."/>
            <person name="Rey L."/>
            <person name="Navarro A."/>
            <person name="Busquets A."/>
            <person name="Imperial J."/>
            <person name="Ruiz-Argueso T."/>
        </authorList>
    </citation>
    <scope>NUCLEOTIDE SEQUENCE [LARGE SCALE GENOMIC DNA]</scope>
    <source>
        <strain evidence="9 10">PAC68</strain>
    </source>
</reference>
<dbReference type="PANTHER" id="PTHR34582">
    <property type="entry name" value="UPF0702 TRANSMEMBRANE PROTEIN YCAP"/>
    <property type="match status" value="1"/>
</dbReference>
<dbReference type="Proteomes" id="UP000050863">
    <property type="component" value="Unassembled WGS sequence"/>
</dbReference>
<evidence type="ECO:0000256" key="4">
    <source>
        <dbReference type="ARBA" id="ARBA00022692"/>
    </source>
</evidence>
<accession>A0A0R3M3N3</accession>
<keyword evidence="5 7" id="KW-1133">Transmembrane helix</keyword>
<dbReference type="PANTHER" id="PTHR34582:SF6">
    <property type="entry name" value="UPF0702 TRANSMEMBRANE PROTEIN YCAP"/>
    <property type="match status" value="1"/>
</dbReference>
<evidence type="ECO:0000256" key="1">
    <source>
        <dbReference type="ARBA" id="ARBA00004651"/>
    </source>
</evidence>
<dbReference type="EMBL" id="LLXZ01000010">
    <property type="protein sequence ID" value="KRR14868.1"/>
    <property type="molecule type" value="Genomic_DNA"/>
</dbReference>
<dbReference type="Pfam" id="PF04239">
    <property type="entry name" value="DUF421"/>
    <property type="match status" value="1"/>
</dbReference>
<comment type="similarity">
    <text evidence="2">Belongs to the UPF0702 family.</text>
</comment>
<evidence type="ECO:0000256" key="5">
    <source>
        <dbReference type="ARBA" id="ARBA00022989"/>
    </source>
</evidence>
<evidence type="ECO:0000259" key="8">
    <source>
        <dbReference type="Pfam" id="PF04239"/>
    </source>
</evidence>
<keyword evidence="3" id="KW-1003">Cell membrane</keyword>
<dbReference type="Gene3D" id="3.30.240.20">
    <property type="entry name" value="bsu07140 like domains"/>
    <property type="match status" value="1"/>
</dbReference>
<feature type="transmembrane region" description="Helical" evidence="7">
    <location>
        <begin position="12"/>
        <end position="32"/>
    </location>
</feature>
<dbReference type="InterPro" id="IPR023090">
    <property type="entry name" value="UPF0702_alpha/beta_dom_sf"/>
</dbReference>